<dbReference type="AlphaFoldDB" id="A0A0A9AA16"/>
<protein>
    <submittedName>
        <fullName evidence="1">Uncharacterized protein</fullName>
    </submittedName>
</protein>
<reference evidence="1" key="1">
    <citation type="submission" date="2014-09" db="EMBL/GenBank/DDBJ databases">
        <authorList>
            <person name="Magalhaes I.L.F."/>
            <person name="Oliveira U."/>
            <person name="Santos F.R."/>
            <person name="Vidigal T.H.D.A."/>
            <person name="Brescovit A.D."/>
            <person name="Santos A.J."/>
        </authorList>
    </citation>
    <scope>NUCLEOTIDE SEQUENCE</scope>
    <source>
        <tissue evidence="1">Shoot tissue taken approximately 20 cm above the soil surface</tissue>
    </source>
</reference>
<accession>A0A0A9AA16</accession>
<proteinExistence type="predicted"/>
<name>A0A0A9AA16_ARUDO</name>
<sequence>MLAFSPYISHTTAQWSFNSKCLVLPRRMVSKMHTLMHATVNITIICPPTTLPSLCFNVCRTLPRIPE</sequence>
<evidence type="ECO:0000313" key="1">
    <source>
        <dbReference type="EMBL" id="JAD48504.1"/>
    </source>
</evidence>
<dbReference type="EMBL" id="GBRH01249391">
    <property type="protein sequence ID" value="JAD48504.1"/>
    <property type="molecule type" value="Transcribed_RNA"/>
</dbReference>
<reference evidence="1" key="2">
    <citation type="journal article" date="2015" name="Data Brief">
        <title>Shoot transcriptome of the giant reed, Arundo donax.</title>
        <authorList>
            <person name="Barrero R.A."/>
            <person name="Guerrero F.D."/>
            <person name="Moolhuijzen P."/>
            <person name="Goolsby J.A."/>
            <person name="Tidwell J."/>
            <person name="Bellgard S.E."/>
            <person name="Bellgard M.I."/>
        </authorList>
    </citation>
    <scope>NUCLEOTIDE SEQUENCE</scope>
    <source>
        <tissue evidence="1">Shoot tissue taken approximately 20 cm above the soil surface</tissue>
    </source>
</reference>
<organism evidence="1">
    <name type="scientific">Arundo donax</name>
    <name type="common">Giant reed</name>
    <name type="synonym">Donax arundinaceus</name>
    <dbReference type="NCBI Taxonomy" id="35708"/>
    <lineage>
        <taxon>Eukaryota</taxon>
        <taxon>Viridiplantae</taxon>
        <taxon>Streptophyta</taxon>
        <taxon>Embryophyta</taxon>
        <taxon>Tracheophyta</taxon>
        <taxon>Spermatophyta</taxon>
        <taxon>Magnoliopsida</taxon>
        <taxon>Liliopsida</taxon>
        <taxon>Poales</taxon>
        <taxon>Poaceae</taxon>
        <taxon>PACMAD clade</taxon>
        <taxon>Arundinoideae</taxon>
        <taxon>Arundineae</taxon>
        <taxon>Arundo</taxon>
    </lineage>
</organism>